<dbReference type="InterPro" id="IPR013783">
    <property type="entry name" value="Ig-like_fold"/>
</dbReference>
<dbReference type="Ensembl" id="ENSSRHT00000081474.1">
    <property type="protein sequence ID" value="ENSSRHP00000079322.1"/>
    <property type="gene ID" value="ENSSRHG00000039358.1"/>
</dbReference>
<dbReference type="InterPro" id="IPR036179">
    <property type="entry name" value="Ig-like_dom_sf"/>
</dbReference>
<dbReference type="Pfam" id="PF13895">
    <property type="entry name" value="Ig_2"/>
    <property type="match status" value="1"/>
</dbReference>
<dbReference type="Gene3D" id="2.60.40.10">
    <property type="entry name" value="Immunoglobulins"/>
    <property type="match status" value="3"/>
</dbReference>
<dbReference type="InterPro" id="IPR007110">
    <property type="entry name" value="Ig-like_dom"/>
</dbReference>
<dbReference type="SMART" id="SM00409">
    <property type="entry name" value="IG"/>
    <property type="match status" value="2"/>
</dbReference>
<proteinExistence type="predicted"/>
<dbReference type="PANTHER" id="PTHR46484">
    <property type="entry name" value="SI:CH211-171H4.5-RELATED"/>
    <property type="match status" value="1"/>
</dbReference>
<name>A0A673LPE6_9TELE</name>
<dbReference type="SUPFAM" id="SSF48726">
    <property type="entry name" value="Immunoglobulin"/>
    <property type="match status" value="2"/>
</dbReference>
<dbReference type="AlphaFoldDB" id="A0A673LPE6"/>
<feature type="domain" description="Ig-like" evidence="1">
    <location>
        <begin position="129"/>
        <end position="226"/>
    </location>
</feature>
<evidence type="ECO:0000259" key="1">
    <source>
        <dbReference type="PROSITE" id="PS50835"/>
    </source>
</evidence>
<dbReference type="InterPro" id="IPR003599">
    <property type="entry name" value="Ig_sub"/>
</dbReference>
<dbReference type="Proteomes" id="UP000472270">
    <property type="component" value="Unassembled WGS sequence"/>
</dbReference>
<reference evidence="2" key="1">
    <citation type="submission" date="2025-08" db="UniProtKB">
        <authorList>
            <consortium name="Ensembl"/>
        </authorList>
    </citation>
    <scope>IDENTIFICATION</scope>
</reference>
<feature type="domain" description="Ig-like" evidence="1">
    <location>
        <begin position="235"/>
        <end position="317"/>
    </location>
</feature>
<dbReference type="PANTHER" id="PTHR46484:SF8">
    <property type="entry name" value="B-CELL RECEPTOR CD22-LIKE-RELATED"/>
    <property type="match status" value="1"/>
</dbReference>
<sequence>MFSDPSFDAKLPGRINALSGSCVQIPCTFDAPENILKDTENIFGFWLKNHHAFLNPESLVVFNGTSNIIKGFNYIEILGNLRQRECTTVFYDVMNNHTDNYYFRVEMKCAKLAHSPLFIQCTLCPVDVPELLILTPTDLREVMEETTVNLSCSAEAPCPKQPPTISWSNIPESARITTQLQEKPDKTQSVFSYMTFKASYKDHRKNISCTATYPRNTPNDSTAETTVMLRVLFSPKETHIIIDPSDSISVGTNVTLTCKSKASPNEMNYTWYKRGQEKELDFGEQLTFNVNRRSGGWYFCTAKNIHGNQMSEEFQLIKPKTKDNGSTETPCIIFLFQGQEKHVQVNSIYANSAFVMGDELEMPKDENDMIHYGEIDFSTPQTKSTTEKISGQETIYAEVCGSGKD</sequence>
<evidence type="ECO:0000313" key="3">
    <source>
        <dbReference type="Proteomes" id="UP000472270"/>
    </source>
</evidence>
<dbReference type="CDD" id="cd00096">
    <property type="entry name" value="Ig"/>
    <property type="match status" value="1"/>
</dbReference>
<keyword evidence="3" id="KW-1185">Reference proteome</keyword>
<reference evidence="2" key="2">
    <citation type="submission" date="2025-09" db="UniProtKB">
        <authorList>
            <consortium name="Ensembl"/>
        </authorList>
    </citation>
    <scope>IDENTIFICATION</scope>
</reference>
<evidence type="ECO:0000313" key="2">
    <source>
        <dbReference type="Ensembl" id="ENSSRHP00000079322.1"/>
    </source>
</evidence>
<dbReference type="PROSITE" id="PS50835">
    <property type="entry name" value="IG_LIKE"/>
    <property type="match status" value="2"/>
</dbReference>
<organism evidence="2 3">
    <name type="scientific">Sinocyclocheilus rhinocerous</name>
    <dbReference type="NCBI Taxonomy" id="307959"/>
    <lineage>
        <taxon>Eukaryota</taxon>
        <taxon>Metazoa</taxon>
        <taxon>Chordata</taxon>
        <taxon>Craniata</taxon>
        <taxon>Vertebrata</taxon>
        <taxon>Euteleostomi</taxon>
        <taxon>Actinopterygii</taxon>
        <taxon>Neopterygii</taxon>
        <taxon>Teleostei</taxon>
        <taxon>Ostariophysi</taxon>
        <taxon>Cypriniformes</taxon>
        <taxon>Cyprinidae</taxon>
        <taxon>Cyprininae</taxon>
        <taxon>Sinocyclocheilus</taxon>
    </lineage>
</organism>
<protein>
    <recommendedName>
        <fullName evidence="1">Ig-like domain-containing protein</fullName>
    </recommendedName>
</protein>
<accession>A0A673LPE6</accession>